<feature type="compositionally biased region" description="Acidic residues" evidence="1">
    <location>
        <begin position="954"/>
        <end position="973"/>
    </location>
</feature>
<gene>
    <name evidence="2" type="ORF">PLOB_00036248</name>
</gene>
<dbReference type="PANTHER" id="PTHR46704:SF9">
    <property type="entry name" value="BHLH DOMAIN-CONTAINING PROTEIN"/>
    <property type="match status" value="1"/>
</dbReference>
<keyword evidence="3" id="KW-1185">Reference proteome</keyword>
<reference evidence="2 3" key="1">
    <citation type="submission" date="2022-05" db="EMBL/GenBank/DDBJ databases">
        <authorList>
            <consortium name="Genoscope - CEA"/>
            <person name="William W."/>
        </authorList>
    </citation>
    <scope>NUCLEOTIDE SEQUENCE [LARGE SCALE GENOMIC DNA]</scope>
</reference>
<feature type="region of interest" description="Disordered" evidence="1">
    <location>
        <begin position="952"/>
        <end position="973"/>
    </location>
</feature>
<protein>
    <recommendedName>
        <fullName evidence="4">Tesmin/TSO1-like CXC domain-containing protein</fullName>
    </recommendedName>
</protein>
<evidence type="ECO:0000313" key="2">
    <source>
        <dbReference type="EMBL" id="CAH3131728.1"/>
    </source>
</evidence>
<evidence type="ECO:0000256" key="1">
    <source>
        <dbReference type="SAM" id="MobiDB-lite"/>
    </source>
</evidence>
<dbReference type="PANTHER" id="PTHR46704">
    <property type="entry name" value="CXC DOMAIN-CONTAINING PROTEIN-RELATED"/>
    <property type="match status" value="1"/>
</dbReference>
<dbReference type="EMBL" id="CALNXK010000050">
    <property type="protein sequence ID" value="CAH3131728.1"/>
    <property type="molecule type" value="Genomic_DNA"/>
</dbReference>
<accession>A0ABN8P2U0</accession>
<evidence type="ECO:0008006" key="4">
    <source>
        <dbReference type="Google" id="ProtNLM"/>
    </source>
</evidence>
<comment type="caution">
    <text evidence="2">The sequence shown here is derived from an EMBL/GenBank/DDBJ whole genome shotgun (WGS) entry which is preliminary data.</text>
</comment>
<proteinExistence type="predicted"/>
<name>A0ABN8P2U0_9CNID</name>
<evidence type="ECO:0000313" key="3">
    <source>
        <dbReference type="Proteomes" id="UP001159405"/>
    </source>
</evidence>
<sequence length="973" mass="110403">MKSKRRSIETVDDEPLPVYNVGERCGPHSRGYVEVKLNQIMERAWKKNLLWILVRLHASEKQSVPSWTGFNILVRNDHEVVKDNVGYLPTINAPATNMSTVYEVLTKSLQIKDTLNLQSIVIVFDEALCAKATEIKWKHREQFKDLVLRMGVFHTICTFLSVIGKRFQDAGLRDKPIVDEFFKGLKALCNKTCEQEFKATVASPSFEEVSRLFGSYMHYLRHGNGKLSKFWMSYVDMVETLLGLLRGSREGDWELHLSSISEIVPWCFAYDNLNYARYLSAYLHEMSHLPEEHSDILEYLRSGGFSVQMNEDNPFGRIPVDQTCEETVNKDTQTSGGTKGFSLRPNVVSKFYLVAEYRSTFLRQLKDILHINWSSFQHKDLQPTRIARDESDVKSIMSVLQNTWLNPFNPDLQDLVCLLTGKVATPDVEHDLLQANDIGEKAYRAFREQRLQSNPPKVKFHDTITKAKLKTFTHLKADRRLFAQMIVIAESRNLQMKEVLSHPLGPLPWSLATPDGLMRKTNKASLAKELQKNVQSSDSIPQPSACVIDGMALVQRLKGDQKTFAAVAETLLGRVLNEGGSSDRIDVVFDDYREESIKNAERENRSEGSGREYRNIEADHKIKQWRKFLCTSKNKQAFIVFVTNEWKKDKYMEKLSGKTLVVTCGNSCYQLSSGVVQPISELESTQEEADTRMLLHSLHAGRSRFASVVIVSEDTDVLVLLLAFKRFIPSSVFIKCGSQTRVKYIEVSRIVESVAATVCRSLLGFHAFSGCDTVSAFAGRGKVVGYRIVTRNVEFQEMFQQLGMEWNLSDDLHHSLQKFTCTMYCSTPGTSDINELRYRVFCLKRGDVESNQLPPCNETLRKHSLRANYQAAVWRRSLQRCPDIPSPVGSGWCTEDGKLVIDWMGGQPAPQAVLELLSCQCSRSCKLPSCSCIVNGLKCTDMCRLQDCTNKPEDDNDAVSLDGDDDDAEDSDW</sequence>
<organism evidence="2 3">
    <name type="scientific">Porites lobata</name>
    <dbReference type="NCBI Taxonomy" id="104759"/>
    <lineage>
        <taxon>Eukaryota</taxon>
        <taxon>Metazoa</taxon>
        <taxon>Cnidaria</taxon>
        <taxon>Anthozoa</taxon>
        <taxon>Hexacorallia</taxon>
        <taxon>Scleractinia</taxon>
        <taxon>Fungiina</taxon>
        <taxon>Poritidae</taxon>
        <taxon>Porites</taxon>
    </lineage>
</organism>
<dbReference type="Proteomes" id="UP001159405">
    <property type="component" value="Unassembled WGS sequence"/>
</dbReference>